<reference evidence="2 3" key="1">
    <citation type="submission" date="2019-11" db="EMBL/GenBank/DDBJ databases">
        <title>Genome-resolved metagenomics to study the prevalence of co-infection and intraspecific heterogeneity among plant pathogen metapopulations.</title>
        <authorList>
            <person name="Newberry E."/>
            <person name="Bhandari R."/>
            <person name="Kemble J."/>
            <person name="Sikora E."/>
            <person name="Potnis N."/>
        </authorList>
    </citation>
    <scope>NUCLEOTIDE SEQUENCE [LARGE SCALE GENOMIC DNA]</scope>
    <source>
        <strain evidence="2">Xp_Tom_Tuscaloosa_18b</strain>
    </source>
</reference>
<dbReference type="GO" id="GO:0005886">
    <property type="term" value="C:plasma membrane"/>
    <property type="evidence" value="ECO:0007669"/>
    <property type="project" value="TreeGrafter"/>
</dbReference>
<name>A0A7X5N3Z7_XANPE</name>
<sequence length="91" mass="9608">AGGVAILLVVKFSLLVGIGSVAKLPLRSSLMLGSVLWLGGEFAFVVFNEADRVGLLERANHDRLVAVVGVSMALTPLLLLGMQRILNGPLR</sequence>
<dbReference type="AlphaFoldDB" id="A0A7X5N3Z7"/>
<accession>A0A7X5N3Z7</accession>
<dbReference type="Proteomes" id="UP000471082">
    <property type="component" value="Unassembled WGS sequence"/>
</dbReference>
<dbReference type="Gene3D" id="1.20.1530.20">
    <property type="match status" value="1"/>
</dbReference>
<dbReference type="PANTHER" id="PTHR46157:SF4">
    <property type="entry name" value="K(+) EFFLUX ANTIPORTER 3, CHLOROPLASTIC"/>
    <property type="match status" value="1"/>
</dbReference>
<evidence type="ECO:0000256" key="1">
    <source>
        <dbReference type="SAM" id="Phobius"/>
    </source>
</evidence>
<proteinExistence type="predicted"/>
<feature type="transmembrane region" description="Helical" evidence="1">
    <location>
        <begin position="63"/>
        <end position="82"/>
    </location>
</feature>
<keyword evidence="1" id="KW-0472">Membrane</keyword>
<gene>
    <name evidence="2" type="ORF">G3W61_32975</name>
</gene>
<keyword evidence="1" id="KW-1133">Transmembrane helix</keyword>
<feature type="non-terminal residue" evidence="2">
    <location>
        <position position="1"/>
    </location>
</feature>
<feature type="transmembrane region" description="Helical" evidence="1">
    <location>
        <begin position="6"/>
        <end position="22"/>
    </location>
</feature>
<dbReference type="PANTHER" id="PTHR46157">
    <property type="entry name" value="K(+) EFFLUX ANTIPORTER 3, CHLOROPLASTIC"/>
    <property type="match status" value="1"/>
</dbReference>
<comment type="caution">
    <text evidence="2">The sequence shown here is derived from an EMBL/GenBank/DDBJ whole genome shotgun (WGS) entry which is preliminary data.</text>
</comment>
<dbReference type="InterPro" id="IPR038770">
    <property type="entry name" value="Na+/solute_symporter_sf"/>
</dbReference>
<dbReference type="EMBL" id="JAAGYU010002204">
    <property type="protein sequence ID" value="NEL81070.1"/>
    <property type="molecule type" value="Genomic_DNA"/>
</dbReference>
<evidence type="ECO:0000313" key="3">
    <source>
        <dbReference type="Proteomes" id="UP000471082"/>
    </source>
</evidence>
<organism evidence="2 3">
    <name type="scientific">Xanthomonas perforans</name>
    <dbReference type="NCBI Taxonomy" id="442694"/>
    <lineage>
        <taxon>Bacteria</taxon>
        <taxon>Pseudomonadati</taxon>
        <taxon>Pseudomonadota</taxon>
        <taxon>Gammaproteobacteria</taxon>
        <taxon>Lysobacterales</taxon>
        <taxon>Lysobacteraceae</taxon>
        <taxon>Xanthomonas</taxon>
    </lineage>
</organism>
<keyword evidence="1" id="KW-0812">Transmembrane</keyword>
<protein>
    <submittedName>
        <fullName evidence="2">Glutathione-regulated potassium-efflux system protein KefB</fullName>
    </submittedName>
</protein>
<feature type="non-terminal residue" evidence="2">
    <location>
        <position position="91"/>
    </location>
</feature>
<evidence type="ECO:0000313" key="2">
    <source>
        <dbReference type="EMBL" id="NEL81070.1"/>
    </source>
</evidence>